<dbReference type="KEGG" id="tng:GSTEN00036258G001"/>
<dbReference type="InterPro" id="IPR033031">
    <property type="entry name" value="Scc2/Nipped-B"/>
</dbReference>
<dbReference type="AlphaFoldDB" id="Q4RCZ3"/>
<feature type="non-terminal residue" evidence="1">
    <location>
        <position position="1"/>
    </location>
</feature>
<comment type="caution">
    <text evidence="1">The sequence shown here is derived from an EMBL/GenBank/DDBJ whole genome shotgun (WGS) entry which is preliminary data.</text>
</comment>
<reference evidence="1" key="1">
    <citation type="journal article" date="2004" name="Nature">
        <title>Genome duplication in the teleost fish Tetraodon nigroviridis reveals the early vertebrate proto-karyotype.</title>
        <authorList>
            <person name="Jaillon O."/>
            <person name="Aury J.-M."/>
            <person name="Brunet F."/>
            <person name="Petit J.-L."/>
            <person name="Stange-Thomann N."/>
            <person name="Mauceli E."/>
            <person name="Bouneau L."/>
            <person name="Fischer C."/>
            <person name="Ozouf-Costaz C."/>
            <person name="Bernot A."/>
            <person name="Nicaud S."/>
            <person name="Jaffe D."/>
            <person name="Fisher S."/>
            <person name="Lutfalla G."/>
            <person name="Dossat C."/>
            <person name="Segurens B."/>
            <person name="Dasilva C."/>
            <person name="Salanoubat M."/>
            <person name="Levy M."/>
            <person name="Boudet N."/>
            <person name="Castellano S."/>
            <person name="Anthouard V."/>
            <person name="Jubin C."/>
            <person name="Castelli V."/>
            <person name="Katinka M."/>
            <person name="Vacherie B."/>
            <person name="Biemont C."/>
            <person name="Skalli Z."/>
            <person name="Cattolico L."/>
            <person name="Poulain J."/>
            <person name="De Berardinis V."/>
            <person name="Cruaud C."/>
            <person name="Duprat S."/>
            <person name="Brottier P."/>
            <person name="Coutanceau J.-P."/>
            <person name="Gouzy J."/>
            <person name="Parra G."/>
            <person name="Lardier G."/>
            <person name="Chapple C."/>
            <person name="McKernan K.J."/>
            <person name="McEwan P."/>
            <person name="Bosak S."/>
            <person name="Kellis M."/>
            <person name="Volff J.-N."/>
            <person name="Guigo R."/>
            <person name="Zody M.C."/>
            <person name="Mesirov J."/>
            <person name="Lindblad-Toh K."/>
            <person name="Birren B."/>
            <person name="Nusbaum C."/>
            <person name="Kahn D."/>
            <person name="Robinson-Rechavi M."/>
            <person name="Laudet V."/>
            <person name="Schachter V."/>
            <person name="Quetier F."/>
            <person name="Saurin W."/>
            <person name="Scarpelli C."/>
            <person name="Wincker P."/>
            <person name="Lander E.S."/>
            <person name="Weissenbach J."/>
            <person name="Roest Crollius H."/>
        </authorList>
    </citation>
    <scope>NUCLEOTIDE SEQUENCE [LARGE SCALE GENOMIC DNA]</scope>
</reference>
<dbReference type="GO" id="GO:0061775">
    <property type="term" value="F:cohesin loader activity"/>
    <property type="evidence" value="ECO:0007669"/>
    <property type="project" value="InterPro"/>
</dbReference>
<accession>Q4RCZ3</accession>
<dbReference type="GO" id="GO:0071169">
    <property type="term" value="P:establishment of protein localization to chromatin"/>
    <property type="evidence" value="ECO:0007669"/>
    <property type="project" value="TreeGrafter"/>
</dbReference>
<dbReference type="EMBL" id="CAAE01017739">
    <property type="protein sequence ID" value="CAG13739.1"/>
    <property type="molecule type" value="Genomic_DNA"/>
</dbReference>
<evidence type="ECO:0000313" key="1">
    <source>
        <dbReference type="EMBL" id="CAG13739.1"/>
    </source>
</evidence>
<proteinExistence type="predicted"/>
<dbReference type="GO" id="GO:0034087">
    <property type="term" value="P:establishment of mitotic sister chromatid cohesion"/>
    <property type="evidence" value="ECO:0007669"/>
    <property type="project" value="TreeGrafter"/>
</dbReference>
<reference evidence="1" key="2">
    <citation type="submission" date="2004-02" db="EMBL/GenBank/DDBJ databases">
        <authorList>
            <consortium name="Genoscope"/>
            <consortium name="Whitehead Institute Centre for Genome Research"/>
        </authorList>
    </citation>
    <scope>NUCLEOTIDE SEQUENCE</scope>
</reference>
<dbReference type="PANTHER" id="PTHR21704:SF18">
    <property type="entry name" value="NIPPED-B-LIKE PROTEIN"/>
    <property type="match status" value="1"/>
</dbReference>
<protein>
    <submittedName>
        <fullName evidence="1">(spotted green pufferfish) hypothetical protein</fullName>
    </submittedName>
</protein>
<dbReference type="GO" id="GO:1990414">
    <property type="term" value="P:replication-born double-strand break repair via sister chromatid exchange"/>
    <property type="evidence" value="ECO:0007669"/>
    <property type="project" value="TreeGrafter"/>
</dbReference>
<gene>
    <name evidence="1" type="ORF">GSTENG00036258001</name>
</gene>
<organism evidence="1">
    <name type="scientific">Tetraodon nigroviridis</name>
    <name type="common">Spotted green pufferfish</name>
    <name type="synonym">Chelonodon nigroviridis</name>
    <dbReference type="NCBI Taxonomy" id="99883"/>
    <lineage>
        <taxon>Eukaryota</taxon>
        <taxon>Metazoa</taxon>
        <taxon>Chordata</taxon>
        <taxon>Craniata</taxon>
        <taxon>Vertebrata</taxon>
        <taxon>Euteleostomi</taxon>
        <taxon>Actinopterygii</taxon>
        <taxon>Neopterygii</taxon>
        <taxon>Teleostei</taxon>
        <taxon>Neoteleostei</taxon>
        <taxon>Acanthomorphata</taxon>
        <taxon>Eupercaria</taxon>
        <taxon>Tetraodontiformes</taxon>
        <taxon>Tetradontoidea</taxon>
        <taxon>Tetraodontidae</taxon>
        <taxon>Tetraodon</taxon>
    </lineage>
</organism>
<dbReference type="PANTHER" id="PTHR21704">
    <property type="entry name" value="NIPPED-B-LIKE PROTEIN DELANGIN SCC2-RELATED"/>
    <property type="match status" value="1"/>
</dbReference>
<dbReference type="GO" id="GO:0003682">
    <property type="term" value="F:chromatin binding"/>
    <property type="evidence" value="ECO:0007669"/>
    <property type="project" value="TreeGrafter"/>
</dbReference>
<name>Q4RCZ3_TETNG</name>
<sequence length="45" mass="5233">DTGISVRKRVIKILRDICLEQPAFSKITEMCVKMIRRVNDEEGIK</sequence>
<dbReference type="GO" id="GO:0140588">
    <property type="term" value="P:chromatin looping"/>
    <property type="evidence" value="ECO:0007669"/>
    <property type="project" value="InterPro"/>
</dbReference>
<feature type="non-terminal residue" evidence="1">
    <location>
        <position position="45"/>
    </location>
</feature>
<dbReference type="GO" id="GO:0090694">
    <property type="term" value="C:Scc2-Scc4 cohesin loading complex"/>
    <property type="evidence" value="ECO:0007669"/>
    <property type="project" value="TreeGrafter"/>
</dbReference>
<dbReference type="GO" id="GO:0010468">
    <property type="term" value="P:regulation of gene expression"/>
    <property type="evidence" value="ECO:0007669"/>
    <property type="project" value="InterPro"/>
</dbReference>
<dbReference type="OrthoDB" id="418242at2759"/>